<dbReference type="InterPro" id="IPR036259">
    <property type="entry name" value="MFS_trans_sf"/>
</dbReference>
<dbReference type="InterPro" id="IPR005828">
    <property type="entry name" value="MFS_sugar_transport-like"/>
</dbReference>
<dbReference type="GO" id="GO:0016020">
    <property type="term" value="C:membrane"/>
    <property type="evidence" value="ECO:0007669"/>
    <property type="project" value="UniProtKB-SubCell"/>
</dbReference>
<feature type="transmembrane region" description="Helical" evidence="5">
    <location>
        <begin position="207"/>
        <end position="231"/>
    </location>
</feature>
<feature type="transmembrane region" description="Helical" evidence="5">
    <location>
        <begin position="455"/>
        <end position="476"/>
    </location>
</feature>
<evidence type="ECO:0000256" key="3">
    <source>
        <dbReference type="ARBA" id="ARBA00022989"/>
    </source>
</evidence>
<feature type="transmembrane region" description="Helical" evidence="5">
    <location>
        <begin position="358"/>
        <end position="381"/>
    </location>
</feature>
<proteinExistence type="predicted"/>
<dbReference type="PROSITE" id="PS50850">
    <property type="entry name" value="MFS"/>
    <property type="match status" value="1"/>
</dbReference>
<dbReference type="PANTHER" id="PTHR23503">
    <property type="entry name" value="SOLUTE CARRIER FAMILY 2"/>
    <property type="match status" value="1"/>
</dbReference>
<feature type="transmembrane region" description="Helical" evidence="5">
    <location>
        <begin position="114"/>
        <end position="137"/>
    </location>
</feature>
<feature type="transmembrane region" description="Helical" evidence="5">
    <location>
        <begin position="149"/>
        <end position="169"/>
    </location>
</feature>
<dbReference type="InterPro" id="IPR045263">
    <property type="entry name" value="GLUT"/>
</dbReference>
<evidence type="ECO:0000256" key="1">
    <source>
        <dbReference type="ARBA" id="ARBA00004141"/>
    </source>
</evidence>
<keyword evidence="4 5" id="KW-0472">Membrane</keyword>
<keyword evidence="8" id="KW-1185">Reference proteome</keyword>
<gene>
    <name evidence="7" type="ORF">PENTCL1PPCAC_28026</name>
</gene>
<name>A0AAV5UGY7_9BILA</name>
<keyword evidence="2 5" id="KW-0812">Transmembrane</keyword>
<dbReference type="Gene3D" id="1.20.1250.20">
    <property type="entry name" value="MFS general substrate transporter like domains"/>
    <property type="match status" value="1"/>
</dbReference>
<evidence type="ECO:0000313" key="8">
    <source>
        <dbReference type="Proteomes" id="UP001432027"/>
    </source>
</evidence>
<feature type="transmembrane region" description="Helical" evidence="5">
    <location>
        <begin position="237"/>
        <end position="257"/>
    </location>
</feature>
<protein>
    <recommendedName>
        <fullName evidence="6">Major facilitator superfamily (MFS) profile domain-containing protein</fullName>
    </recommendedName>
</protein>
<reference evidence="7" key="1">
    <citation type="submission" date="2023-10" db="EMBL/GenBank/DDBJ databases">
        <title>Genome assembly of Pristionchus species.</title>
        <authorList>
            <person name="Yoshida K."/>
            <person name="Sommer R.J."/>
        </authorList>
    </citation>
    <scope>NUCLEOTIDE SEQUENCE</scope>
    <source>
        <strain evidence="7">RS0144</strain>
    </source>
</reference>
<evidence type="ECO:0000256" key="5">
    <source>
        <dbReference type="SAM" id="Phobius"/>
    </source>
</evidence>
<dbReference type="SUPFAM" id="SSF103473">
    <property type="entry name" value="MFS general substrate transporter"/>
    <property type="match status" value="1"/>
</dbReference>
<evidence type="ECO:0000256" key="4">
    <source>
        <dbReference type="ARBA" id="ARBA00023136"/>
    </source>
</evidence>
<dbReference type="PANTHER" id="PTHR23503:SF108">
    <property type="entry name" value="MAJOR FACILITATOR SUPERFAMILY (MFS) PROFILE DOMAIN-CONTAINING PROTEIN"/>
    <property type="match status" value="1"/>
</dbReference>
<sequence length="534" mass="58788">MAERRFSDDSGFENAENQLNSKSVSCYNSFDNESIDLPDVNTKSLSPIQTTMAPAGNRLKLLVLCAVLSAATNFPEGYCNSYPNTSYKSFQHMINGSYVARGIEDGLSDEAYTWYWSFVLNIWFVGDLLGTFVTPYFTDNLGRKKSLLIANFCALFGAVLSLSSVLFSIPELFIISRFTTSISSGMSFGGLILFLQEATPTAERGITSFICESTFIMTTALGIGAGMDYIFGQNLPVLTGVAIIPAVIAIVTTLPLCDTPKFLLISRNDRAAALQSLEFYRGVSIENETTLDDMLIEKEMGGAEQKVALISGIIEVFTTRHLRMAFILGAAALQITVGIWPIVYLSTDFLAANFPAELAQMASFGFILADFIASLLGILLVERYNRRSLLIGFGAANTFSLCLYIIADLLIPVWEPIRWGQIVALVLFGVTYGFAVGPIAFFITSELVPQRNRSIVQSLVFCFSTVMSFIISFVTLPCYTAFGVLSFLPLLVIPAILCEILLFFYLPETRAREIHDVVAELIERHRKPSRGSES</sequence>
<organism evidence="7 8">
    <name type="scientific">Pristionchus entomophagus</name>
    <dbReference type="NCBI Taxonomy" id="358040"/>
    <lineage>
        <taxon>Eukaryota</taxon>
        <taxon>Metazoa</taxon>
        <taxon>Ecdysozoa</taxon>
        <taxon>Nematoda</taxon>
        <taxon>Chromadorea</taxon>
        <taxon>Rhabditida</taxon>
        <taxon>Rhabditina</taxon>
        <taxon>Diplogasteromorpha</taxon>
        <taxon>Diplogasteroidea</taxon>
        <taxon>Neodiplogasteridae</taxon>
        <taxon>Pristionchus</taxon>
    </lineage>
</organism>
<dbReference type="EMBL" id="BTSX01000006">
    <property type="protein sequence ID" value="GMT05852.1"/>
    <property type="molecule type" value="Genomic_DNA"/>
</dbReference>
<dbReference type="AlphaFoldDB" id="A0AAV5UGY7"/>
<feature type="transmembrane region" description="Helical" evidence="5">
    <location>
        <begin position="175"/>
        <end position="195"/>
    </location>
</feature>
<feature type="domain" description="Major facilitator superfamily (MFS) profile" evidence="6">
    <location>
        <begin position="65"/>
        <end position="510"/>
    </location>
</feature>
<comment type="subcellular location">
    <subcellularLocation>
        <location evidence="1">Membrane</location>
        <topology evidence="1">Multi-pass membrane protein</topology>
    </subcellularLocation>
</comment>
<dbReference type="Pfam" id="PF00083">
    <property type="entry name" value="Sugar_tr"/>
    <property type="match status" value="1"/>
</dbReference>
<feature type="transmembrane region" description="Helical" evidence="5">
    <location>
        <begin position="482"/>
        <end position="506"/>
    </location>
</feature>
<evidence type="ECO:0000313" key="7">
    <source>
        <dbReference type="EMBL" id="GMT05852.1"/>
    </source>
</evidence>
<feature type="transmembrane region" description="Helical" evidence="5">
    <location>
        <begin position="388"/>
        <end position="407"/>
    </location>
</feature>
<comment type="caution">
    <text evidence="7">The sequence shown here is derived from an EMBL/GenBank/DDBJ whole genome shotgun (WGS) entry which is preliminary data.</text>
</comment>
<feature type="transmembrane region" description="Helical" evidence="5">
    <location>
        <begin position="419"/>
        <end position="443"/>
    </location>
</feature>
<dbReference type="Proteomes" id="UP001432027">
    <property type="component" value="Unassembled WGS sequence"/>
</dbReference>
<accession>A0AAV5UGY7</accession>
<dbReference type="InterPro" id="IPR020846">
    <property type="entry name" value="MFS_dom"/>
</dbReference>
<dbReference type="GO" id="GO:0015149">
    <property type="term" value="F:hexose transmembrane transporter activity"/>
    <property type="evidence" value="ECO:0007669"/>
    <property type="project" value="TreeGrafter"/>
</dbReference>
<evidence type="ECO:0000259" key="6">
    <source>
        <dbReference type="PROSITE" id="PS50850"/>
    </source>
</evidence>
<keyword evidence="3 5" id="KW-1133">Transmembrane helix</keyword>
<evidence type="ECO:0000256" key="2">
    <source>
        <dbReference type="ARBA" id="ARBA00022692"/>
    </source>
</evidence>
<feature type="transmembrane region" description="Helical" evidence="5">
    <location>
        <begin position="325"/>
        <end position="346"/>
    </location>
</feature>